<dbReference type="Gene3D" id="3.40.50.2300">
    <property type="match status" value="2"/>
</dbReference>
<evidence type="ECO:0000313" key="5">
    <source>
        <dbReference type="EMBL" id="GFG61341.1"/>
    </source>
</evidence>
<gene>
    <name evidence="5" type="ORF">MMUR_54770</name>
</gene>
<keyword evidence="3" id="KW-0804">Transcription</keyword>
<feature type="domain" description="HTH lacI-type" evidence="4">
    <location>
        <begin position="18"/>
        <end position="72"/>
    </location>
</feature>
<dbReference type="InterPro" id="IPR028082">
    <property type="entry name" value="Peripla_BP_I"/>
</dbReference>
<dbReference type="GO" id="GO:0000976">
    <property type="term" value="F:transcription cis-regulatory region binding"/>
    <property type="evidence" value="ECO:0007669"/>
    <property type="project" value="TreeGrafter"/>
</dbReference>
<protein>
    <submittedName>
        <fullName evidence="5">Transcriptional regulator</fullName>
    </submittedName>
</protein>
<dbReference type="PROSITE" id="PS50932">
    <property type="entry name" value="HTH_LACI_2"/>
    <property type="match status" value="1"/>
</dbReference>
<dbReference type="InterPro" id="IPR046335">
    <property type="entry name" value="LacI/GalR-like_sensor"/>
</dbReference>
<evidence type="ECO:0000256" key="2">
    <source>
        <dbReference type="ARBA" id="ARBA00023125"/>
    </source>
</evidence>
<evidence type="ECO:0000313" key="6">
    <source>
        <dbReference type="Proteomes" id="UP000465241"/>
    </source>
</evidence>
<dbReference type="Gene3D" id="1.10.260.40">
    <property type="entry name" value="lambda repressor-like DNA-binding domains"/>
    <property type="match status" value="1"/>
</dbReference>
<dbReference type="Pfam" id="PF13377">
    <property type="entry name" value="Peripla_BP_3"/>
    <property type="match status" value="1"/>
</dbReference>
<accession>A0A7I9WUC4</accession>
<keyword evidence="2" id="KW-0238">DNA-binding</keyword>
<evidence type="ECO:0000256" key="3">
    <source>
        <dbReference type="ARBA" id="ARBA00023163"/>
    </source>
</evidence>
<proteinExistence type="predicted"/>
<organism evidence="5 6">
    <name type="scientific">Mycolicibacterium murale</name>
    <dbReference type="NCBI Taxonomy" id="182220"/>
    <lineage>
        <taxon>Bacteria</taxon>
        <taxon>Bacillati</taxon>
        <taxon>Actinomycetota</taxon>
        <taxon>Actinomycetes</taxon>
        <taxon>Mycobacteriales</taxon>
        <taxon>Mycobacteriaceae</taxon>
        <taxon>Mycolicibacterium</taxon>
    </lineage>
</organism>
<dbReference type="PANTHER" id="PTHR30146:SF109">
    <property type="entry name" value="HTH-TYPE TRANSCRIPTIONAL REGULATOR GALS"/>
    <property type="match status" value="1"/>
</dbReference>
<dbReference type="CDD" id="cd06267">
    <property type="entry name" value="PBP1_LacI_sugar_binding-like"/>
    <property type="match status" value="1"/>
</dbReference>
<keyword evidence="6" id="KW-1185">Reference proteome</keyword>
<dbReference type="InterPro" id="IPR010982">
    <property type="entry name" value="Lambda_DNA-bd_dom_sf"/>
</dbReference>
<comment type="caution">
    <text evidence="5">The sequence shown here is derived from an EMBL/GenBank/DDBJ whole genome shotgun (WGS) entry which is preliminary data.</text>
</comment>
<evidence type="ECO:0000256" key="1">
    <source>
        <dbReference type="ARBA" id="ARBA00023015"/>
    </source>
</evidence>
<dbReference type="SUPFAM" id="SSF47413">
    <property type="entry name" value="lambda repressor-like DNA-binding domains"/>
    <property type="match status" value="1"/>
</dbReference>
<dbReference type="PANTHER" id="PTHR30146">
    <property type="entry name" value="LACI-RELATED TRANSCRIPTIONAL REPRESSOR"/>
    <property type="match status" value="1"/>
</dbReference>
<keyword evidence="1" id="KW-0805">Transcription regulation</keyword>
<evidence type="ECO:0000259" key="4">
    <source>
        <dbReference type="PROSITE" id="PS50932"/>
    </source>
</evidence>
<name>A0A7I9WUC4_9MYCO</name>
<dbReference type="EMBL" id="BLKT01000003">
    <property type="protein sequence ID" value="GFG61341.1"/>
    <property type="molecule type" value="Genomic_DNA"/>
</dbReference>
<dbReference type="InterPro" id="IPR000843">
    <property type="entry name" value="HTH_LacI"/>
</dbReference>
<dbReference type="GO" id="GO:0003700">
    <property type="term" value="F:DNA-binding transcription factor activity"/>
    <property type="evidence" value="ECO:0007669"/>
    <property type="project" value="TreeGrafter"/>
</dbReference>
<dbReference type="Pfam" id="PF00356">
    <property type="entry name" value="LacI"/>
    <property type="match status" value="1"/>
</dbReference>
<dbReference type="SUPFAM" id="SSF53822">
    <property type="entry name" value="Periplasmic binding protein-like I"/>
    <property type="match status" value="1"/>
</dbReference>
<reference evidence="5 6" key="1">
    <citation type="journal article" date="2019" name="Emerg. Microbes Infect.">
        <title>Comprehensive subspecies identification of 175 nontuberculous mycobacteria species based on 7547 genomic profiles.</title>
        <authorList>
            <person name="Matsumoto Y."/>
            <person name="Kinjo T."/>
            <person name="Motooka D."/>
            <person name="Nabeya D."/>
            <person name="Jung N."/>
            <person name="Uechi K."/>
            <person name="Horii T."/>
            <person name="Iida T."/>
            <person name="Fujita J."/>
            <person name="Nakamura S."/>
        </authorList>
    </citation>
    <scope>NUCLEOTIDE SEQUENCE [LARGE SCALE GENOMIC DNA]</scope>
    <source>
        <strain evidence="5 6">JCM 13392</strain>
    </source>
</reference>
<dbReference type="AlphaFoldDB" id="A0A7I9WUC4"/>
<dbReference type="Proteomes" id="UP000465241">
    <property type="component" value="Unassembled WGS sequence"/>
</dbReference>
<sequence>MVDVGRSPTGSPQPVRKPTILDVAARAGVSKSLVSLALRGDAGVGSGARARILQAADDLGYRSNALARALRQKRTMLVGVVLSSLDNPYHTEVVAAVEQAAEAAGLSVLLAHGSRDRGRLSGRVDALLDLNVDGLVVVSSWLEAPTLQAAARRAPVVMVGRSLEPVPGIDSVNNDDELGARLVVDHLVGTGRQRILHVSSSTRPAGVARRLGYETAMRAHDLERFIQVAAPDRLGAHLADHDAVFARNDVEAFDVLDHALDGGLSVPGELAIVGYDNSALALRARPRLTSVHQPRELMGARAVQLLTERLGGRTEDRHDVLAPTLVVRGTTSG</sequence>
<dbReference type="CDD" id="cd01392">
    <property type="entry name" value="HTH_LacI"/>
    <property type="match status" value="1"/>
</dbReference>
<dbReference type="SMART" id="SM00354">
    <property type="entry name" value="HTH_LACI"/>
    <property type="match status" value="1"/>
</dbReference>